<keyword evidence="4" id="KW-1185">Reference proteome</keyword>
<evidence type="ECO:0000256" key="1">
    <source>
        <dbReference type="SAM" id="MobiDB-lite"/>
    </source>
</evidence>
<dbReference type="EMBL" id="SZYD01000017">
    <property type="protein sequence ID" value="KAD3066698.1"/>
    <property type="molecule type" value="Genomic_DNA"/>
</dbReference>
<organism evidence="3 4">
    <name type="scientific">Mikania micrantha</name>
    <name type="common">bitter vine</name>
    <dbReference type="NCBI Taxonomy" id="192012"/>
    <lineage>
        <taxon>Eukaryota</taxon>
        <taxon>Viridiplantae</taxon>
        <taxon>Streptophyta</taxon>
        <taxon>Embryophyta</taxon>
        <taxon>Tracheophyta</taxon>
        <taxon>Spermatophyta</taxon>
        <taxon>Magnoliopsida</taxon>
        <taxon>eudicotyledons</taxon>
        <taxon>Gunneridae</taxon>
        <taxon>Pentapetalae</taxon>
        <taxon>asterids</taxon>
        <taxon>campanulids</taxon>
        <taxon>Asterales</taxon>
        <taxon>Asteraceae</taxon>
        <taxon>Asteroideae</taxon>
        <taxon>Heliantheae alliance</taxon>
        <taxon>Eupatorieae</taxon>
        <taxon>Mikania</taxon>
    </lineage>
</organism>
<evidence type="ECO:0000256" key="2">
    <source>
        <dbReference type="SAM" id="Phobius"/>
    </source>
</evidence>
<sequence>MPPPYYQPPNATYGPPPYWAPSPFWAPPGPPSCPYTTQSWSNPWEYRPNSRRNNTQQAPNDNNQAQAHVTEVDPLEPTQLATAVQALLMDDGGEDGDAGFGGDGGGFGGGDGGGFGGSGDGGGGGFSGGGGGFSGGGGGGGLDIALTGMGICVLGILIVFVTITVCYTEQEEVPRQISISDGLLPTKTPECKRSHDKKDKKKKSWEEKDESQDYDVGVIYSFGGAGGGCDGGGSECGGGCGGGD</sequence>
<comment type="caution">
    <text evidence="3">The sequence shown here is derived from an EMBL/GenBank/DDBJ whole genome shotgun (WGS) entry which is preliminary data.</text>
</comment>
<keyword evidence="2" id="KW-0472">Membrane</keyword>
<reference evidence="3 4" key="1">
    <citation type="submission" date="2019-05" db="EMBL/GenBank/DDBJ databases">
        <title>Mikania micrantha, genome provides insights into the molecular mechanism of rapid growth.</title>
        <authorList>
            <person name="Liu B."/>
        </authorList>
    </citation>
    <scope>NUCLEOTIDE SEQUENCE [LARGE SCALE GENOMIC DNA]</scope>
    <source>
        <strain evidence="3">NLD-2019</strain>
        <tissue evidence="3">Leaf</tissue>
    </source>
</reference>
<feature type="region of interest" description="Disordered" evidence="1">
    <location>
        <begin position="181"/>
        <end position="211"/>
    </location>
</feature>
<feature type="compositionally biased region" description="Pro residues" evidence="1">
    <location>
        <begin position="14"/>
        <end position="33"/>
    </location>
</feature>
<dbReference type="AlphaFoldDB" id="A0A5N6LYN9"/>
<name>A0A5N6LYN9_9ASTR</name>
<protein>
    <submittedName>
        <fullName evidence="3">Uncharacterized protein</fullName>
    </submittedName>
</protein>
<feature type="compositionally biased region" description="Low complexity" evidence="1">
    <location>
        <begin position="53"/>
        <end position="62"/>
    </location>
</feature>
<keyword evidence="2" id="KW-1133">Transmembrane helix</keyword>
<feature type="region of interest" description="Disordered" evidence="1">
    <location>
        <begin position="1"/>
        <end position="62"/>
    </location>
</feature>
<dbReference type="Proteomes" id="UP000326396">
    <property type="component" value="Linkage Group LG7"/>
</dbReference>
<keyword evidence="2" id="KW-0812">Transmembrane</keyword>
<gene>
    <name evidence="3" type="ORF">E3N88_34578</name>
</gene>
<evidence type="ECO:0000313" key="3">
    <source>
        <dbReference type="EMBL" id="KAD3066698.1"/>
    </source>
</evidence>
<proteinExistence type="predicted"/>
<feature type="transmembrane region" description="Helical" evidence="2">
    <location>
        <begin position="144"/>
        <end position="167"/>
    </location>
</feature>
<evidence type="ECO:0000313" key="4">
    <source>
        <dbReference type="Proteomes" id="UP000326396"/>
    </source>
</evidence>
<accession>A0A5N6LYN9</accession>